<dbReference type="RefSeq" id="WP_103052042.1">
    <property type="nucleotide sequence ID" value="NZ_POWF01000004.1"/>
</dbReference>
<dbReference type="PROSITE" id="PS50206">
    <property type="entry name" value="RHODANESE_3"/>
    <property type="match status" value="2"/>
</dbReference>
<reference evidence="4 5" key="1">
    <citation type="submission" date="2018-01" db="EMBL/GenBank/DDBJ databases">
        <title>The draft genome of Hanstruepera neustonica JCM19743.</title>
        <authorList>
            <person name="He R.-H."/>
            <person name="Du Z.-J."/>
        </authorList>
    </citation>
    <scope>NUCLEOTIDE SEQUENCE [LARGE SCALE GENOMIC DNA]</scope>
    <source>
        <strain evidence="4 5">JCM19743</strain>
    </source>
</reference>
<keyword evidence="5" id="KW-1185">Reference proteome</keyword>
<dbReference type="AlphaFoldDB" id="A0A2K1DYA3"/>
<proteinExistence type="predicted"/>
<dbReference type="InterPro" id="IPR045078">
    <property type="entry name" value="TST/MPST-like"/>
</dbReference>
<organism evidence="4 5">
    <name type="scientific">Hanstruepera neustonica</name>
    <dbReference type="NCBI Taxonomy" id="1445657"/>
    <lineage>
        <taxon>Bacteria</taxon>
        <taxon>Pseudomonadati</taxon>
        <taxon>Bacteroidota</taxon>
        <taxon>Flavobacteriia</taxon>
        <taxon>Flavobacteriales</taxon>
        <taxon>Flavobacteriaceae</taxon>
        <taxon>Hanstruepera</taxon>
    </lineage>
</organism>
<name>A0A2K1DYA3_9FLAO</name>
<evidence type="ECO:0000313" key="5">
    <source>
        <dbReference type="Proteomes" id="UP000236641"/>
    </source>
</evidence>
<dbReference type="CDD" id="cd01448">
    <property type="entry name" value="TST_Repeat_1"/>
    <property type="match status" value="1"/>
</dbReference>
<evidence type="ECO:0000259" key="3">
    <source>
        <dbReference type="PROSITE" id="PS50206"/>
    </source>
</evidence>
<dbReference type="Pfam" id="PF00581">
    <property type="entry name" value="Rhodanese"/>
    <property type="match status" value="2"/>
</dbReference>
<dbReference type="PANTHER" id="PTHR11364:SF27">
    <property type="entry name" value="SULFURTRANSFERASE"/>
    <property type="match status" value="1"/>
</dbReference>
<evidence type="ECO:0000256" key="1">
    <source>
        <dbReference type="ARBA" id="ARBA00022679"/>
    </source>
</evidence>
<gene>
    <name evidence="4" type="ORF">C1T31_08375</name>
</gene>
<dbReference type="Gene3D" id="3.40.250.10">
    <property type="entry name" value="Rhodanese-like domain"/>
    <property type="match status" value="2"/>
</dbReference>
<dbReference type="OrthoDB" id="9770030at2"/>
<dbReference type="InterPro" id="IPR036873">
    <property type="entry name" value="Rhodanese-like_dom_sf"/>
</dbReference>
<dbReference type="GO" id="GO:0004792">
    <property type="term" value="F:thiosulfate-cyanide sulfurtransferase activity"/>
    <property type="evidence" value="ECO:0007669"/>
    <property type="project" value="TreeGrafter"/>
</dbReference>
<dbReference type="InterPro" id="IPR001763">
    <property type="entry name" value="Rhodanese-like_dom"/>
</dbReference>
<comment type="caution">
    <text evidence="4">The sequence shown here is derived from an EMBL/GenBank/DDBJ whole genome shotgun (WGS) entry which is preliminary data.</text>
</comment>
<dbReference type="PANTHER" id="PTHR11364">
    <property type="entry name" value="THIOSULFATE SULFERTANSFERASE"/>
    <property type="match status" value="1"/>
</dbReference>
<protein>
    <submittedName>
        <fullName evidence="4">Sulfurtransferase</fullName>
    </submittedName>
</protein>
<keyword evidence="1 4" id="KW-0808">Transferase</keyword>
<sequence length="276" mass="30865">MVITKFHKPIVSVEWLHNNIQATNLIILDASIPKVTADNDAGNTFCIPNARFFDLKNKFSDTNAPFPNTFPLESQFEKEAQNLGINKDSFIVVYDDKGIYSSPRAWWMFKAFGFSNVAVLDGGLPLWIEAYYPLERKTSYNGPKGNFEAQLQSGFMKFFDDVALISESGSHIIIDARSEVRFKGLESEPRKGLRSGNIPNSINIPYTELLNGHKFKSTSEIEELFKEKITDSKPITFSCGSGITACVLAIGAELVNYKNLSVYDGSWTEWGSLTDS</sequence>
<accession>A0A2K1DYA3</accession>
<dbReference type="EMBL" id="POWF01000004">
    <property type="protein sequence ID" value="PNQ73003.1"/>
    <property type="molecule type" value="Genomic_DNA"/>
</dbReference>
<dbReference type="SUPFAM" id="SSF52821">
    <property type="entry name" value="Rhodanese/Cell cycle control phosphatase"/>
    <property type="match status" value="2"/>
</dbReference>
<dbReference type="FunFam" id="3.40.250.10:FF:000001">
    <property type="entry name" value="Sulfurtransferase"/>
    <property type="match status" value="1"/>
</dbReference>
<evidence type="ECO:0000313" key="4">
    <source>
        <dbReference type="EMBL" id="PNQ73003.1"/>
    </source>
</evidence>
<dbReference type="SMART" id="SM00450">
    <property type="entry name" value="RHOD"/>
    <property type="match status" value="2"/>
</dbReference>
<feature type="domain" description="Rhodanese" evidence="3">
    <location>
        <begin position="47"/>
        <end position="136"/>
    </location>
</feature>
<evidence type="ECO:0000256" key="2">
    <source>
        <dbReference type="ARBA" id="ARBA00022737"/>
    </source>
</evidence>
<dbReference type="CDD" id="cd01449">
    <property type="entry name" value="TST_Repeat_2"/>
    <property type="match status" value="1"/>
</dbReference>
<dbReference type="Proteomes" id="UP000236641">
    <property type="component" value="Unassembled WGS sequence"/>
</dbReference>
<feature type="domain" description="Rhodanese" evidence="3">
    <location>
        <begin position="167"/>
        <end position="275"/>
    </location>
</feature>
<keyword evidence="2" id="KW-0677">Repeat</keyword>